<dbReference type="CDD" id="cd03789">
    <property type="entry name" value="GT9_LPS_heptosyltransferase"/>
    <property type="match status" value="1"/>
</dbReference>
<dbReference type="Gene3D" id="3.40.50.2000">
    <property type="entry name" value="Glycogen Phosphorylase B"/>
    <property type="match status" value="2"/>
</dbReference>
<dbReference type="RefSeq" id="WP_116178720.1">
    <property type="nucleotide sequence ID" value="NZ_CP144375.1"/>
</dbReference>
<organism evidence="3 4">
    <name type="scientific">Kutzneria buriramensis</name>
    <dbReference type="NCBI Taxonomy" id="1045776"/>
    <lineage>
        <taxon>Bacteria</taxon>
        <taxon>Bacillati</taxon>
        <taxon>Actinomycetota</taxon>
        <taxon>Actinomycetes</taxon>
        <taxon>Pseudonocardiales</taxon>
        <taxon>Pseudonocardiaceae</taxon>
        <taxon>Kutzneria</taxon>
    </lineage>
</organism>
<protein>
    <submittedName>
        <fullName evidence="3">ADP-heptose:LPS heptosyltransferase</fullName>
    </submittedName>
</protein>
<keyword evidence="2 3" id="KW-0808">Transferase</keyword>
<dbReference type="OrthoDB" id="9807356at2"/>
<dbReference type="InterPro" id="IPR051199">
    <property type="entry name" value="LPS_LOS_Heptosyltrfase"/>
</dbReference>
<gene>
    <name evidence="3" type="ORF">BCF44_113260</name>
</gene>
<evidence type="ECO:0000313" key="4">
    <source>
        <dbReference type="Proteomes" id="UP000256269"/>
    </source>
</evidence>
<dbReference type="Proteomes" id="UP000256269">
    <property type="component" value="Unassembled WGS sequence"/>
</dbReference>
<dbReference type="PANTHER" id="PTHR30160">
    <property type="entry name" value="TETRAACYLDISACCHARIDE 4'-KINASE-RELATED"/>
    <property type="match status" value="1"/>
</dbReference>
<dbReference type="GO" id="GO:0005829">
    <property type="term" value="C:cytosol"/>
    <property type="evidence" value="ECO:0007669"/>
    <property type="project" value="TreeGrafter"/>
</dbReference>
<comment type="caution">
    <text evidence="3">The sequence shown here is derived from an EMBL/GenBank/DDBJ whole genome shotgun (WGS) entry which is preliminary data.</text>
</comment>
<dbReference type="SUPFAM" id="SSF53756">
    <property type="entry name" value="UDP-Glycosyltransferase/glycogen phosphorylase"/>
    <property type="match status" value="1"/>
</dbReference>
<sequence length="365" mass="39228">MRRFDDVHRIAILRGGGPGDLMFVHPAAHALRNAYPEAEIVLLGTAAHAELLAGRPGPIHRVLRLPVSKGIYEPPPGQDDDPPTLHDFFQAALAERFDLACQLHGGGRWSNPFLRSLGARHTVGTRTPGAAVLTRWLPYRHYQHEALRWLEVVHLAGAPTVTMDAGFAVTAEDLDAAAKALNGLPGRLVTLHPGATDPRRCWPAEKFASVATHAVASGHSVAVVGAGADTELVQYIVDRSRRASRSPQRIRCLAEKLDLHGLVGVLARSAVVVANDSGPRHIAEAIGTPTVSIFWCGNMINAGPFWRGNHRPHIAWTATCPGCGRPLTDPDDYSECDDDDSWVASVPVATVLADMDDLLAAAPRA</sequence>
<dbReference type="Pfam" id="PF01075">
    <property type="entry name" value="Glyco_transf_9"/>
    <property type="match status" value="1"/>
</dbReference>
<dbReference type="AlphaFoldDB" id="A0A3E0H7G1"/>
<accession>A0A3E0H7G1</accession>
<dbReference type="GO" id="GO:0009244">
    <property type="term" value="P:lipopolysaccharide core region biosynthetic process"/>
    <property type="evidence" value="ECO:0007669"/>
    <property type="project" value="TreeGrafter"/>
</dbReference>
<name>A0A3E0H7G1_9PSEU</name>
<keyword evidence="4" id="KW-1185">Reference proteome</keyword>
<evidence type="ECO:0000256" key="1">
    <source>
        <dbReference type="ARBA" id="ARBA00022676"/>
    </source>
</evidence>
<proteinExistence type="predicted"/>
<dbReference type="PANTHER" id="PTHR30160:SF1">
    <property type="entry name" value="LIPOPOLYSACCHARIDE 1,2-N-ACETYLGLUCOSAMINETRANSFERASE-RELATED"/>
    <property type="match status" value="1"/>
</dbReference>
<keyword evidence="1" id="KW-0328">Glycosyltransferase</keyword>
<dbReference type="GO" id="GO:0008713">
    <property type="term" value="F:ADP-heptose-lipopolysaccharide heptosyltransferase activity"/>
    <property type="evidence" value="ECO:0007669"/>
    <property type="project" value="TreeGrafter"/>
</dbReference>
<evidence type="ECO:0000313" key="3">
    <source>
        <dbReference type="EMBL" id="REH39405.1"/>
    </source>
</evidence>
<evidence type="ECO:0000256" key="2">
    <source>
        <dbReference type="ARBA" id="ARBA00022679"/>
    </source>
</evidence>
<reference evidence="3 4" key="1">
    <citation type="submission" date="2018-08" db="EMBL/GenBank/DDBJ databases">
        <title>Genomic Encyclopedia of Archaeal and Bacterial Type Strains, Phase II (KMG-II): from individual species to whole genera.</title>
        <authorList>
            <person name="Goeker M."/>
        </authorList>
    </citation>
    <scope>NUCLEOTIDE SEQUENCE [LARGE SCALE GENOMIC DNA]</scope>
    <source>
        <strain evidence="3 4">DSM 45791</strain>
    </source>
</reference>
<dbReference type="EMBL" id="QUNO01000013">
    <property type="protein sequence ID" value="REH39405.1"/>
    <property type="molecule type" value="Genomic_DNA"/>
</dbReference>
<dbReference type="InterPro" id="IPR002201">
    <property type="entry name" value="Glyco_trans_9"/>
</dbReference>